<feature type="active site" description="Proton donor/acceptor" evidence="1">
    <location>
        <position position="141"/>
    </location>
</feature>
<dbReference type="GO" id="GO:0071555">
    <property type="term" value="P:cell wall organization"/>
    <property type="evidence" value="ECO:0007669"/>
    <property type="project" value="UniProtKB-UniRule"/>
</dbReference>
<evidence type="ECO:0000313" key="4">
    <source>
        <dbReference type="Proteomes" id="UP000199071"/>
    </source>
</evidence>
<dbReference type="GO" id="GO:0009252">
    <property type="term" value="P:peptidoglycan biosynthetic process"/>
    <property type="evidence" value="ECO:0007669"/>
    <property type="project" value="UniProtKB-KW"/>
</dbReference>
<dbReference type="GO" id="GO:0016740">
    <property type="term" value="F:transferase activity"/>
    <property type="evidence" value="ECO:0007669"/>
    <property type="project" value="InterPro"/>
</dbReference>
<evidence type="ECO:0000313" key="3">
    <source>
        <dbReference type="EMBL" id="SDB05858.1"/>
    </source>
</evidence>
<dbReference type="GO" id="GO:0008360">
    <property type="term" value="P:regulation of cell shape"/>
    <property type="evidence" value="ECO:0007669"/>
    <property type="project" value="UniProtKB-UniRule"/>
</dbReference>
<keyword evidence="1" id="KW-0961">Cell wall biogenesis/degradation</keyword>
<dbReference type="InterPro" id="IPR005490">
    <property type="entry name" value="LD_TPept_cat_dom"/>
</dbReference>
<dbReference type="Proteomes" id="UP000199071">
    <property type="component" value="Unassembled WGS sequence"/>
</dbReference>
<accession>A0A1G6ABS9</accession>
<name>A0A1G6ABS9_9HYPH</name>
<keyword evidence="1" id="KW-0573">Peptidoglycan synthesis</keyword>
<comment type="pathway">
    <text evidence="1">Cell wall biogenesis; peptidoglycan biosynthesis.</text>
</comment>
<keyword evidence="1" id="KW-0133">Cell shape</keyword>
<dbReference type="PROSITE" id="PS52029">
    <property type="entry name" value="LD_TPASE"/>
    <property type="match status" value="1"/>
</dbReference>
<sequence length="177" mass="19095">MASIAPIGSIVVASTGGEPTRGLVRAGSVLVPCALGRGGIGRLKREGDGVTPIGRFALVSVLYRADRLRRPDTALPVAPIRPDAGWCDDPGDRRYNRPVRLPYPASHEELWRDDHLYDLLVVLDYNLIRPRRGAGSAIFFHLAAPGYAPTAGCVAVSEDAMRRLLSRSGPATVMDIR</sequence>
<protein>
    <submittedName>
        <fullName evidence="3">L,D-peptidoglycan transpeptidase YkuD, ErfK/YbiS/YcfS/YnhG family</fullName>
    </submittedName>
</protein>
<reference evidence="3 4" key="1">
    <citation type="submission" date="2016-10" db="EMBL/GenBank/DDBJ databases">
        <authorList>
            <person name="de Groot N.N."/>
        </authorList>
    </citation>
    <scope>NUCLEOTIDE SEQUENCE [LARGE SCALE GENOMIC DNA]</scope>
    <source>
        <strain evidence="3 4">ATCC 35022</strain>
    </source>
</reference>
<evidence type="ECO:0000259" key="2">
    <source>
        <dbReference type="PROSITE" id="PS52029"/>
    </source>
</evidence>
<dbReference type="PANTHER" id="PTHR38589:SF1">
    <property type="entry name" value="BLR0621 PROTEIN"/>
    <property type="match status" value="1"/>
</dbReference>
<dbReference type="AlphaFoldDB" id="A0A1G6ABS9"/>
<keyword evidence="4" id="KW-1185">Reference proteome</keyword>
<dbReference type="STRING" id="665467.SAMN02982931_00426"/>
<proteinExistence type="predicted"/>
<dbReference type="PANTHER" id="PTHR38589">
    <property type="entry name" value="BLR0621 PROTEIN"/>
    <property type="match status" value="1"/>
</dbReference>
<gene>
    <name evidence="3" type="ORF">SAMN02982931_00426</name>
</gene>
<feature type="active site" description="Nucleophile" evidence="1">
    <location>
        <position position="153"/>
    </location>
</feature>
<feature type="domain" description="L,D-TPase catalytic" evidence="2">
    <location>
        <begin position="10"/>
        <end position="177"/>
    </location>
</feature>
<evidence type="ECO:0000256" key="1">
    <source>
        <dbReference type="PROSITE-ProRule" id="PRU01373"/>
    </source>
</evidence>
<organism evidence="3 4">
    <name type="scientific">Bauldia litoralis</name>
    <dbReference type="NCBI Taxonomy" id="665467"/>
    <lineage>
        <taxon>Bacteria</taxon>
        <taxon>Pseudomonadati</taxon>
        <taxon>Pseudomonadota</taxon>
        <taxon>Alphaproteobacteria</taxon>
        <taxon>Hyphomicrobiales</taxon>
        <taxon>Kaistiaceae</taxon>
        <taxon>Bauldia</taxon>
    </lineage>
</organism>
<dbReference type="EMBL" id="FMXQ01000001">
    <property type="protein sequence ID" value="SDB05858.1"/>
    <property type="molecule type" value="Genomic_DNA"/>
</dbReference>
<dbReference type="Pfam" id="PF03734">
    <property type="entry name" value="YkuD"/>
    <property type="match status" value="1"/>
</dbReference>